<protein>
    <recommendedName>
        <fullName evidence="4">RING-type E3 ubiquitin transferase</fullName>
        <ecNumber evidence="4">2.3.2.27</ecNumber>
    </recommendedName>
</protein>
<dbReference type="Pfam" id="PF13639">
    <property type="entry name" value="zf-RING_2"/>
    <property type="match status" value="1"/>
</dbReference>
<comment type="pathway">
    <text evidence="3">Protein modification; protein ubiquitination.</text>
</comment>
<name>A0AAV1D2L6_OLDCO</name>
<keyword evidence="12 16" id="KW-0472">Membrane</keyword>
<evidence type="ECO:0000256" key="3">
    <source>
        <dbReference type="ARBA" id="ARBA00004906"/>
    </source>
</evidence>
<evidence type="ECO:0000259" key="17">
    <source>
        <dbReference type="PROSITE" id="PS50089"/>
    </source>
</evidence>
<keyword evidence="9" id="KW-0833">Ubl conjugation pathway</keyword>
<dbReference type="PANTHER" id="PTHR45768">
    <property type="entry name" value="E3 UBIQUITIN-PROTEIN LIGASE RNF13-LIKE"/>
    <property type="match status" value="1"/>
</dbReference>
<evidence type="ECO:0000256" key="7">
    <source>
        <dbReference type="ARBA" id="ARBA00022723"/>
    </source>
</evidence>
<evidence type="ECO:0000256" key="14">
    <source>
        <dbReference type="PROSITE-ProRule" id="PRU00175"/>
    </source>
</evidence>
<dbReference type="InterPro" id="IPR013083">
    <property type="entry name" value="Znf_RING/FYVE/PHD"/>
</dbReference>
<evidence type="ECO:0000256" key="1">
    <source>
        <dbReference type="ARBA" id="ARBA00000900"/>
    </source>
</evidence>
<evidence type="ECO:0000256" key="5">
    <source>
        <dbReference type="ARBA" id="ARBA00022679"/>
    </source>
</evidence>
<feature type="compositionally biased region" description="Pro residues" evidence="15">
    <location>
        <begin position="1"/>
        <end position="13"/>
    </location>
</feature>
<keyword evidence="7" id="KW-0479">Metal-binding</keyword>
<evidence type="ECO:0000256" key="10">
    <source>
        <dbReference type="ARBA" id="ARBA00022833"/>
    </source>
</evidence>
<dbReference type="AlphaFoldDB" id="A0AAV1D2L6"/>
<dbReference type="SUPFAM" id="SSF57850">
    <property type="entry name" value="RING/U-box"/>
    <property type="match status" value="1"/>
</dbReference>
<feature type="compositionally biased region" description="Polar residues" evidence="15">
    <location>
        <begin position="19"/>
        <end position="36"/>
    </location>
</feature>
<dbReference type="FunFam" id="3.30.40.10:FF:000187">
    <property type="entry name" value="E3 ubiquitin-protein ligase ATL6"/>
    <property type="match status" value="1"/>
</dbReference>
<evidence type="ECO:0000313" key="18">
    <source>
        <dbReference type="EMBL" id="CAI9102094.1"/>
    </source>
</evidence>
<comment type="similarity">
    <text evidence="13">Belongs to the RING-type zinc finger family. ATL subfamily.</text>
</comment>
<keyword evidence="8 14" id="KW-0863">Zinc-finger</keyword>
<evidence type="ECO:0000313" key="19">
    <source>
        <dbReference type="Proteomes" id="UP001161247"/>
    </source>
</evidence>
<feature type="transmembrane region" description="Helical" evidence="16">
    <location>
        <begin position="59"/>
        <end position="80"/>
    </location>
</feature>
<keyword evidence="5" id="KW-0808">Transferase</keyword>
<reference evidence="18" key="1">
    <citation type="submission" date="2023-03" db="EMBL/GenBank/DDBJ databases">
        <authorList>
            <person name="Julca I."/>
        </authorList>
    </citation>
    <scope>NUCLEOTIDE SEQUENCE</scope>
</reference>
<keyword evidence="19" id="KW-1185">Reference proteome</keyword>
<dbReference type="PROSITE" id="PS50089">
    <property type="entry name" value="ZF_RING_2"/>
    <property type="match status" value="1"/>
</dbReference>
<dbReference type="Gene3D" id="3.30.40.10">
    <property type="entry name" value="Zinc/RING finger domain, C3HC4 (zinc finger)"/>
    <property type="match status" value="1"/>
</dbReference>
<dbReference type="SMART" id="SM00184">
    <property type="entry name" value="RING"/>
    <property type="match status" value="1"/>
</dbReference>
<dbReference type="Proteomes" id="UP001161247">
    <property type="component" value="Chromosome 4"/>
</dbReference>
<evidence type="ECO:0000256" key="15">
    <source>
        <dbReference type="SAM" id="MobiDB-lite"/>
    </source>
</evidence>
<comment type="subcellular location">
    <subcellularLocation>
        <location evidence="2">Membrane</location>
        <topology evidence="2">Single-pass membrane protein</topology>
    </subcellularLocation>
</comment>
<keyword evidence="10" id="KW-0862">Zinc</keyword>
<dbReference type="GO" id="GO:0016567">
    <property type="term" value="P:protein ubiquitination"/>
    <property type="evidence" value="ECO:0007669"/>
    <property type="project" value="TreeGrafter"/>
</dbReference>
<dbReference type="PANTHER" id="PTHR45768:SF16">
    <property type="entry name" value="E3 UBIQUITIN-PROTEIN LIGASE ATL4"/>
    <property type="match status" value="1"/>
</dbReference>
<evidence type="ECO:0000256" key="12">
    <source>
        <dbReference type="ARBA" id="ARBA00023136"/>
    </source>
</evidence>
<keyword evidence="6 16" id="KW-0812">Transmembrane</keyword>
<gene>
    <name evidence="18" type="ORF">OLC1_LOCUS11515</name>
</gene>
<dbReference type="GO" id="GO:0016020">
    <property type="term" value="C:membrane"/>
    <property type="evidence" value="ECO:0007669"/>
    <property type="project" value="UniProtKB-SubCell"/>
</dbReference>
<evidence type="ECO:0000256" key="16">
    <source>
        <dbReference type="SAM" id="Phobius"/>
    </source>
</evidence>
<evidence type="ECO:0000256" key="2">
    <source>
        <dbReference type="ARBA" id="ARBA00004167"/>
    </source>
</evidence>
<feature type="domain" description="RING-type" evidence="17">
    <location>
        <begin position="148"/>
        <end position="190"/>
    </location>
</feature>
<dbReference type="InterPro" id="IPR001841">
    <property type="entry name" value="Znf_RING"/>
</dbReference>
<feature type="region of interest" description="Disordered" evidence="15">
    <location>
        <begin position="204"/>
        <end position="229"/>
    </location>
</feature>
<evidence type="ECO:0000256" key="4">
    <source>
        <dbReference type="ARBA" id="ARBA00012483"/>
    </source>
</evidence>
<comment type="catalytic activity">
    <reaction evidence="1">
        <text>S-ubiquitinyl-[E2 ubiquitin-conjugating enzyme]-L-cysteine + [acceptor protein]-L-lysine = [E2 ubiquitin-conjugating enzyme]-L-cysteine + N(6)-ubiquitinyl-[acceptor protein]-L-lysine.</text>
        <dbReference type="EC" id="2.3.2.27"/>
    </reaction>
</comment>
<feature type="compositionally biased region" description="Low complexity" evidence="15">
    <location>
        <begin position="212"/>
        <end position="229"/>
    </location>
</feature>
<keyword evidence="11 16" id="KW-1133">Transmembrane helix</keyword>
<sequence length="373" mass="40553">MSFFDPRPPPTSPPINGGSVPTPTTLIISQPQYSSRSTPTDILSDSTSSSPPTSPSTSIIIVIIVIASAIVVSATIYLLLRLLSRRCRSTFRTFSSTSSVAEDVVLPNHLRVSGRAEDRRSLNQTVLESLPLFTFGSIKGGNFTSGDCAVCLSKFERQDQLRLLPLCCHAFHADCIGAWLSSNLTCPLCRSTVTPTDRDIIHKILGPDNPESNNNGNINGGNNSMSRSGSFRVEIGSVSRRREAGDDDRRTYSVGTFDYIVDDACEVPIGSIHQRGVSDCTSVDKDSVNNIPVTGPPGENVAMDVGGSRSWLREYVDRISSLSFSSRTMSFRSSGRFFAGSSRRSEVVVPIDDLEAGRQGEEISEFFRWLSPV</sequence>
<dbReference type="EC" id="2.3.2.27" evidence="4"/>
<evidence type="ECO:0000256" key="13">
    <source>
        <dbReference type="ARBA" id="ARBA00024209"/>
    </source>
</evidence>
<evidence type="ECO:0000256" key="6">
    <source>
        <dbReference type="ARBA" id="ARBA00022692"/>
    </source>
</evidence>
<accession>A0AAV1D2L6</accession>
<feature type="compositionally biased region" description="Low complexity" evidence="15">
    <location>
        <begin position="37"/>
        <end position="55"/>
    </location>
</feature>
<feature type="region of interest" description="Disordered" evidence="15">
    <location>
        <begin position="1"/>
        <end position="55"/>
    </location>
</feature>
<dbReference type="GO" id="GO:0061630">
    <property type="term" value="F:ubiquitin protein ligase activity"/>
    <property type="evidence" value="ECO:0007669"/>
    <property type="project" value="UniProtKB-EC"/>
</dbReference>
<evidence type="ECO:0000256" key="11">
    <source>
        <dbReference type="ARBA" id="ARBA00022989"/>
    </source>
</evidence>
<dbReference type="GO" id="GO:0008270">
    <property type="term" value="F:zinc ion binding"/>
    <property type="evidence" value="ECO:0007669"/>
    <property type="project" value="UniProtKB-KW"/>
</dbReference>
<proteinExistence type="inferred from homology"/>
<dbReference type="EMBL" id="OX459121">
    <property type="protein sequence ID" value="CAI9102094.1"/>
    <property type="molecule type" value="Genomic_DNA"/>
</dbReference>
<organism evidence="18 19">
    <name type="scientific">Oldenlandia corymbosa var. corymbosa</name>
    <dbReference type="NCBI Taxonomy" id="529605"/>
    <lineage>
        <taxon>Eukaryota</taxon>
        <taxon>Viridiplantae</taxon>
        <taxon>Streptophyta</taxon>
        <taxon>Embryophyta</taxon>
        <taxon>Tracheophyta</taxon>
        <taxon>Spermatophyta</taxon>
        <taxon>Magnoliopsida</taxon>
        <taxon>eudicotyledons</taxon>
        <taxon>Gunneridae</taxon>
        <taxon>Pentapetalae</taxon>
        <taxon>asterids</taxon>
        <taxon>lamiids</taxon>
        <taxon>Gentianales</taxon>
        <taxon>Rubiaceae</taxon>
        <taxon>Rubioideae</taxon>
        <taxon>Spermacoceae</taxon>
        <taxon>Hedyotis-Oldenlandia complex</taxon>
        <taxon>Oldenlandia</taxon>
    </lineage>
</organism>
<evidence type="ECO:0000256" key="9">
    <source>
        <dbReference type="ARBA" id="ARBA00022786"/>
    </source>
</evidence>
<evidence type="ECO:0000256" key="8">
    <source>
        <dbReference type="ARBA" id="ARBA00022771"/>
    </source>
</evidence>
<dbReference type="CDD" id="cd16461">
    <property type="entry name" value="RING-H2_EL5-like"/>
    <property type="match status" value="1"/>
</dbReference>